<dbReference type="EMBL" id="JACXIY010000002">
    <property type="protein sequence ID" value="MBD2867331.1"/>
    <property type="molecule type" value="Genomic_DNA"/>
</dbReference>
<evidence type="ECO:0000313" key="1">
    <source>
        <dbReference type="EMBL" id="MBD2867331.1"/>
    </source>
</evidence>
<dbReference type="Gene3D" id="1.50.10.100">
    <property type="entry name" value="Chondroitin AC/alginate lyase"/>
    <property type="match status" value="1"/>
</dbReference>
<dbReference type="InterPro" id="IPR008929">
    <property type="entry name" value="Chondroitin_lyas"/>
</dbReference>
<protein>
    <submittedName>
        <fullName evidence="1">Heparinase II/III family protein</fullName>
    </submittedName>
</protein>
<evidence type="ECO:0000313" key="2">
    <source>
        <dbReference type="Proteomes" id="UP000632125"/>
    </source>
</evidence>
<dbReference type="PANTHER" id="PTHR38045:SF1">
    <property type="entry name" value="HEPARINASE II_III-LIKE PROTEIN"/>
    <property type="match status" value="1"/>
</dbReference>
<dbReference type="RefSeq" id="WP_190857813.1">
    <property type="nucleotide sequence ID" value="NZ_JACXIY010000002.1"/>
</dbReference>
<keyword evidence="2" id="KW-1185">Reference proteome</keyword>
<dbReference type="AlphaFoldDB" id="A0A927H3H3"/>
<gene>
    <name evidence="1" type="ORF">IDH41_01980</name>
</gene>
<dbReference type="Proteomes" id="UP000632125">
    <property type="component" value="Unassembled WGS sequence"/>
</dbReference>
<dbReference type="PANTHER" id="PTHR38045">
    <property type="entry name" value="CHROMOSOME 1, WHOLE GENOME SHOTGUN SEQUENCE"/>
    <property type="match status" value="1"/>
</dbReference>
<name>A0A927H3H3_9BACL</name>
<dbReference type="SUPFAM" id="SSF48230">
    <property type="entry name" value="Chondroitin AC/alginate lyase"/>
    <property type="match status" value="1"/>
</dbReference>
<organism evidence="1 2">
    <name type="scientific">Paenibacillus arenilitoris</name>
    <dbReference type="NCBI Taxonomy" id="2772299"/>
    <lineage>
        <taxon>Bacteria</taxon>
        <taxon>Bacillati</taxon>
        <taxon>Bacillota</taxon>
        <taxon>Bacilli</taxon>
        <taxon>Bacillales</taxon>
        <taxon>Paenibacillaceae</taxon>
        <taxon>Paenibacillus</taxon>
    </lineage>
</organism>
<proteinExistence type="predicted"/>
<reference evidence="1" key="1">
    <citation type="submission" date="2020-09" db="EMBL/GenBank/DDBJ databases">
        <title>A novel bacterium of genus Paenibacillus, isolated from South China Sea.</title>
        <authorList>
            <person name="Huang H."/>
            <person name="Mo K."/>
            <person name="Hu Y."/>
        </authorList>
    </citation>
    <scope>NUCLEOTIDE SEQUENCE</scope>
    <source>
        <strain evidence="1">IB182493</strain>
    </source>
</reference>
<comment type="caution">
    <text evidence="1">The sequence shown here is derived from an EMBL/GenBank/DDBJ whole genome shotgun (WGS) entry which is preliminary data.</text>
</comment>
<accession>A0A927H3H3</accession>
<sequence>MPEVKWTRDTLEEWLHDRPPEDRRMYAEEGAATDWQAIAASPHYAEMAREVEEEGGRLLESPIPELTPELYGLFEKTGNRLTFESVYFERRRRLTAFALLHLLYPGEETYRESLVEIVEAILIEPTWCLPAHLKGQAIDRHIDLFAAETGFALCEIAAMTGDGLPERLRQAMLEQVDKRLFVPYLNFGPYHWETAEHNWSAVCAGSIGSAALLAERDLGRTAAIAEKALGSMGHYLSGFGADGACLEGPGYWNYGFGYFVYFADLLARATGGRADLLGDDKIRTIALFQQRCYLAGNRPANFSDAVPEVNVHIGLSDYLASRYEEAEHPPLAIRASFTDDHCSRFAPALRNFIWFRPDAERDAGWRPGSWYLPDAQWLVSRTVSPAGSFGFAAKGGSNGEPHNHIDVGHFILLADDDPAFAADLGSGEYTADYFGGGRYAYDCTGPHGHSLPVVGGREQAAGADRAAAVLEAHTSGDEDRLELELAACYPGSGLASFRRRLTWRKTGLPVLELNDAFRFAREGEPVTEVVITRCEPQLVADGSVLLRGVRHAVMLEFDPGRYGISTEERRYSNHYGKEERYYRILLTVNEEGAGGLDVAMRFAFQA</sequence>